<feature type="non-terminal residue" evidence="1">
    <location>
        <position position="1"/>
    </location>
</feature>
<sequence length="49" mass="5287">ALPVKAIREDNVWSVDIDVGPLAVKIAKVKIDAKTGGIISYEIPEFPPI</sequence>
<protein>
    <recommendedName>
        <fullName evidence="2">PepSY domain-containing protein</fullName>
    </recommendedName>
</protein>
<proteinExistence type="predicted"/>
<comment type="caution">
    <text evidence="1">The sequence shown here is derived from an EMBL/GenBank/DDBJ whole genome shotgun (WGS) entry which is preliminary data.</text>
</comment>
<accession>X1Q4W3</accession>
<evidence type="ECO:0008006" key="2">
    <source>
        <dbReference type="Google" id="ProtNLM"/>
    </source>
</evidence>
<evidence type="ECO:0000313" key="1">
    <source>
        <dbReference type="EMBL" id="GAI38294.1"/>
    </source>
</evidence>
<organism evidence="1">
    <name type="scientific">marine sediment metagenome</name>
    <dbReference type="NCBI Taxonomy" id="412755"/>
    <lineage>
        <taxon>unclassified sequences</taxon>
        <taxon>metagenomes</taxon>
        <taxon>ecological metagenomes</taxon>
    </lineage>
</organism>
<reference evidence="1" key="1">
    <citation type="journal article" date="2014" name="Front. Microbiol.">
        <title>High frequency of phylogenetically diverse reductive dehalogenase-homologous genes in deep subseafloor sedimentary metagenomes.</title>
        <authorList>
            <person name="Kawai M."/>
            <person name="Futagami T."/>
            <person name="Toyoda A."/>
            <person name="Takaki Y."/>
            <person name="Nishi S."/>
            <person name="Hori S."/>
            <person name="Arai W."/>
            <person name="Tsubouchi T."/>
            <person name="Morono Y."/>
            <person name="Uchiyama I."/>
            <person name="Ito T."/>
            <person name="Fujiyama A."/>
            <person name="Inagaki F."/>
            <person name="Takami H."/>
        </authorList>
    </citation>
    <scope>NUCLEOTIDE SEQUENCE</scope>
    <source>
        <strain evidence="1">Expedition CK06-06</strain>
    </source>
</reference>
<dbReference type="EMBL" id="BARV01026207">
    <property type="protein sequence ID" value="GAI38294.1"/>
    <property type="molecule type" value="Genomic_DNA"/>
</dbReference>
<dbReference type="AlphaFoldDB" id="X1Q4W3"/>
<gene>
    <name evidence="1" type="ORF">S06H3_42387</name>
</gene>
<name>X1Q4W3_9ZZZZ</name>